<evidence type="ECO:0000313" key="2">
    <source>
        <dbReference type="EMBL" id="ABK43167.1"/>
    </source>
</evidence>
<dbReference type="AlphaFoldDB" id="A0L5C4"/>
<sequence length="319" mass="34896">MLSLLHRCQTTRVIAHRGARAYAPENTQAAFEKAVTLTGADAIELDVQLSADGVVMVCHDDTLTRTTNAAHKLPAAPGGGYPLHHYSAAQLLQLDAGSWFVKAHQDALQGRPAPAYLHQRQADELHCYLSDDDLRHYGSGSVTLPTLASVLTWAQQAHVELNIEIKEGTSPADGTLAQQVVALVQRHGMAHHTLISSFSRQQLQHLRKWDAQLPIALLADRPQAHVEEQLRALGANAYHPGCTPPDDALGDAAEAHIAQWQKAGFAITLWTCNDKSHMARWIDAGVCGIISDLPNRVREMVMQQTTHPRKIAYPATTEN</sequence>
<proteinExistence type="predicted"/>
<dbReference type="STRING" id="156889.Mmc1_0646"/>
<evidence type="ECO:0000259" key="1">
    <source>
        <dbReference type="PROSITE" id="PS51704"/>
    </source>
</evidence>
<organism evidence="2 3">
    <name type="scientific">Magnetococcus marinus (strain ATCC BAA-1437 / JCM 17883 / MC-1)</name>
    <dbReference type="NCBI Taxonomy" id="156889"/>
    <lineage>
        <taxon>Bacteria</taxon>
        <taxon>Pseudomonadati</taxon>
        <taxon>Pseudomonadota</taxon>
        <taxon>Magnetococcia</taxon>
        <taxon>Magnetococcales</taxon>
        <taxon>Magnetococcaceae</taxon>
        <taxon>Magnetococcus</taxon>
    </lineage>
</organism>
<dbReference type="SUPFAM" id="SSF51695">
    <property type="entry name" value="PLC-like phosphodiesterases"/>
    <property type="match status" value="1"/>
</dbReference>
<dbReference type="PANTHER" id="PTHR46211:SF1">
    <property type="entry name" value="GLYCEROPHOSPHODIESTER PHOSPHODIESTERASE, CYTOPLASMIC"/>
    <property type="match status" value="1"/>
</dbReference>
<dbReference type="GO" id="GO:0006629">
    <property type="term" value="P:lipid metabolic process"/>
    <property type="evidence" value="ECO:0007669"/>
    <property type="project" value="InterPro"/>
</dbReference>
<dbReference type="RefSeq" id="WP_011712334.1">
    <property type="nucleotide sequence ID" value="NC_008576.1"/>
</dbReference>
<dbReference type="eggNOG" id="COG0584">
    <property type="taxonomic scope" value="Bacteria"/>
</dbReference>
<dbReference type="InterPro" id="IPR017946">
    <property type="entry name" value="PLC-like_Pdiesterase_TIM-brl"/>
</dbReference>
<dbReference type="GO" id="GO:0008081">
    <property type="term" value="F:phosphoric diester hydrolase activity"/>
    <property type="evidence" value="ECO:0007669"/>
    <property type="project" value="InterPro"/>
</dbReference>
<dbReference type="EMBL" id="CP000471">
    <property type="protein sequence ID" value="ABK43167.1"/>
    <property type="molecule type" value="Genomic_DNA"/>
</dbReference>
<protein>
    <submittedName>
        <fullName evidence="2">Glycerophosphoryl diester phosphodiesterase</fullName>
    </submittedName>
</protein>
<dbReference type="InterPro" id="IPR030395">
    <property type="entry name" value="GP_PDE_dom"/>
</dbReference>
<gene>
    <name evidence="2" type="ordered locus">Mmc1_0646</name>
</gene>
<feature type="domain" description="GP-PDE" evidence="1">
    <location>
        <begin position="11"/>
        <end position="301"/>
    </location>
</feature>
<accession>A0L5C4</accession>
<name>A0L5C4_MAGMM</name>
<dbReference type="OrthoDB" id="1854250at2"/>
<dbReference type="KEGG" id="mgm:Mmc1_0646"/>
<dbReference type="Gene3D" id="3.20.20.190">
    <property type="entry name" value="Phosphatidylinositol (PI) phosphodiesterase"/>
    <property type="match status" value="1"/>
</dbReference>
<dbReference type="PROSITE" id="PS51704">
    <property type="entry name" value="GP_PDE"/>
    <property type="match status" value="1"/>
</dbReference>
<dbReference type="HOGENOM" id="CLU_030006_3_1_5"/>
<reference evidence="2 3" key="2">
    <citation type="journal article" date="2012" name="Int. J. Syst. Evol. Microbiol.">
        <title>Magnetococcus marinus gen. nov., sp. nov., a marine, magnetotactic bacterium that represents a novel lineage (Magnetococcaceae fam. nov.; Magnetococcales ord. nov.) at the base of the Alphaproteobacteria.</title>
        <authorList>
            <person name="Bazylinski D.A."/>
            <person name="Williams T.J."/>
            <person name="Lefevre C.T."/>
            <person name="Berg R.J."/>
            <person name="Zhang C.L."/>
            <person name="Bowser S.S."/>
            <person name="Dean A.J."/>
            <person name="Beveridge T.J."/>
        </authorList>
    </citation>
    <scope>NUCLEOTIDE SEQUENCE [LARGE SCALE GENOMIC DNA]</scope>
    <source>
        <strain evidence="3">ATCC BAA-1437 / JCM 17883 / MC-1</strain>
    </source>
</reference>
<dbReference type="Proteomes" id="UP000002586">
    <property type="component" value="Chromosome"/>
</dbReference>
<dbReference type="PANTHER" id="PTHR46211">
    <property type="entry name" value="GLYCEROPHOSPHORYL DIESTER PHOSPHODIESTERASE"/>
    <property type="match status" value="1"/>
</dbReference>
<reference evidence="3" key="1">
    <citation type="journal article" date="2009" name="Appl. Environ. Microbiol.">
        <title>Complete genome sequence of the chemolithoautotrophic marine magnetotactic coccus strain MC-1.</title>
        <authorList>
            <person name="Schubbe S."/>
            <person name="Williams T.J."/>
            <person name="Xie G."/>
            <person name="Kiss H.E."/>
            <person name="Brettin T.S."/>
            <person name="Martinez D."/>
            <person name="Ross C.A."/>
            <person name="Schuler D."/>
            <person name="Cox B.L."/>
            <person name="Nealson K.H."/>
            <person name="Bazylinski D.A."/>
        </authorList>
    </citation>
    <scope>NUCLEOTIDE SEQUENCE [LARGE SCALE GENOMIC DNA]</scope>
    <source>
        <strain evidence="3">ATCC BAA-1437 / JCM 17883 / MC-1</strain>
    </source>
</reference>
<evidence type="ECO:0000313" key="3">
    <source>
        <dbReference type="Proteomes" id="UP000002586"/>
    </source>
</evidence>
<dbReference type="Pfam" id="PF03009">
    <property type="entry name" value="GDPD"/>
    <property type="match status" value="1"/>
</dbReference>
<keyword evidence="3" id="KW-1185">Reference proteome</keyword>